<reference evidence="3" key="1">
    <citation type="journal article" date="2005" name="Nature">
        <title>The map-based sequence of the rice genome.</title>
        <authorList>
            <consortium name="International rice genome sequencing project (IRGSP)"/>
            <person name="Matsumoto T."/>
            <person name="Wu J."/>
            <person name="Kanamori H."/>
            <person name="Katayose Y."/>
            <person name="Fujisawa M."/>
            <person name="Namiki N."/>
            <person name="Mizuno H."/>
            <person name="Yamamoto K."/>
            <person name="Antonio B.A."/>
            <person name="Baba T."/>
            <person name="Sakata K."/>
            <person name="Nagamura Y."/>
            <person name="Aoki H."/>
            <person name="Arikawa K."/>
            <person name="Arita K."/>
            <person name="Bito T."/>
            <person name="Chiden Y."/>
            <person name="Fujitsuka N."/>
            <person name="Fukunaka R."/>
            <person name="Hamada M."/>
            <person name="Harada C."/>
            <person name="Hayashi A."/>
            <person name="Hijishita S."/>
            <person name="Honda M."/>
            <person name="Hosokawa S."/>
            <person name="Ichikawa Y."/>
            <person name="Idonuma A."/>
            <person name="Iijima M."/>
            <person name="Ikeda M."/>
            <person name="Ikeno M."/>
            <person name="Ito K."/>
            <person name="Ito S."/>
            <person name="Ito T."/>
            <person name="Ito Y."/>
            <person name="Ito Y."/>
            <person name="Iwabuchi A."/>
            <person name="Kamiya K."/>
            <person name="Karasawa W."/>
            <person name="Kurita K."/>
            <person name="Katagiri S."/>
            <person name="Kikuta A."/>
            <person name="Kobayashi H."/>
            <person name="Kobayashi N."/>
            <person name="Machita K."/>
            <person name="Maehara T."/>
            <person name="Masukawa M."/>
            <person name="Mizubayashi T."/>
            <person name="Mukai Y."/>
            <person name="Nagasaki H."/>
            <person name="Nagata Y."/>
            <person name="Naito S."/>
            <person name="Nakashima M."/>
            <person name="Nakama Y."/>
            <person name="Nakamichi Y."/>
            <person name="Nakamura M."/>
            <person name="Meguro A."/>
            <person name="Negishi M."/>
            <person name="Ohta I."/>
            <person name="Ohta T."/>
            <person name="Okamoto M."/>
            <person name="Ono N."/>
            <person name="Saji S."/>
            <person name="Sakaguchi M."/>
            <person name="Sakai K."/>
            <person name="Shibata M."/>
            <person name="Shimokawa T."/>
            <person name="Song J."/>
            <person name="Takazaki Y."/>
            <person name="Terasawa K."/>
            <person name="Tsugane M."/>
            <person name="Tsuji K."/>
            <person name="Ueda S."/>
            <person name="Waki K."/>
            <person name="Yamagata H."/>
            <person name="Yamamoto M."/>
            <person name="Yamamoto S."/>
            <person name="Yamane H."/>
            <person name="Yoshiki S."/>
            <person name="Yoshihara R."/>
            <person name="Yukawa K."/>
            <person name="Zhong H."/>
            <person name="Yano M."/>
            <person name="Yuan Q."/>
            <person name="Ouyang S."/>
            <person name="Liu J."/>
            <person name="Jones K.M."/>
            <person name="Gansberger K."/>
            <person name="Moffat K."/>
            <person name="Hill J."/>
            <person name="Bera J."/>
            <person name="Fadrosh D."/>
            <person name="Jin S."/>
            <person name="Johri S."/>
            <person name="Kim M."/>
            <person name="Overton L."/>
            <person name="Reardon M."/>
            <person name="Tsitrin T."/>
            <person name="Vuong H."/>
            <person name="Weaver B."/>
            <person name="Ciecko A."/>
            <person name="Tallon L."/>
            <person name="Jackson J."/>
            <person name="Pai G."/>
            <person name="Aken S.V."/>
            <person name="Utterback T."/>
            <person name="Reidmuller S."/>
            <person name="Feldblyum T."/>
            <person name="Hsiao J."/>
            <person name="Zismann V."/>
            <person name="Iobst S."/>
            <person name="de Vazeille A.R."/>
            <person name="Buell C.R."/>
            <person name="Ying K."/>
            <person name="Li Y."/>
            <person name="Lu T."/>
            <person name="Huang Y."/>
            <person name="Zhao Q."/>
            <person name="Feng Q."/>
            <person name="Zhang L."/>
            <person name="Zhu J."/>
            <person name="Weng Q."/>
            <person name="Mu J."/>
            <person name="Lu Y."/>
            <person name="Fan D."/>
            <person name="Liu Y."/>
            <person name="Guan J."/>
            <person name="Zhang Y."/>
            <person name="Yu S."/>
            <person name="Liu X."/>
            <person name="Zhang Y."/>
            <person name="Hong G."/>
            <person name="Han B."/>
            <person name="Choisne N."/>
            <person name="Demange N."/>
            <person name="Orjeda G."/>
            <person name="Samain S."/>
            <person name="Cattolico L."/>
            <person name="Pelletier E."/>
            <person name="Couloux A."/>
            <person name="Segurens B."/>
            <person name="Wincker P."/>
            <person name="D'Hont A."/>
            <person name="Scarpelli C."/>
            <person name="Weissenbach J."/>
            <person name="Salanoubat M."/>
            <person name="Quetier F."/>
            <person name="Yu Y."/>
            <person name="Kim H.R."/>
            <person name="Rambo T."/>
            <person name="Currie J."/>
            <person name="Collura K."/>
            <person name="Luo M."/>
            <person name="Yang T."/>
            <person name="Ammiraju J.S.S."/>
            <person name="Engler F."/>
            <person name="Soderlund C."/>
            <person name="Wing R.A."/>
            <person name="Palmer L.E."/>
            <person name="de la Bastide M."/>
            <person name="Spiegel L."/>
            <person name="Nascimento L."/>
            <person name="Zutavern T."/>
            <person name="O'Shaughnessy A."/>
            <person name="Dike S."/>
            <person name="Dedhia N."/>
            <person name="Preston R."/>
            <person name="Balija V."/>
            <person name="McCombie W.R."/>
            <person name="Chow T."/>
            <person name="Chen H."/>
            <person name="Chung M."/>
            <person name="Chen C."/>
            <person name="Shaw J."/>
            <person name="Wu H."/>
            <person name="Hsiao K."/>
            <person name="Chao Y."/>
            <person name="Chu M."/>
            <person name="Cheng C."/>
            <person name="Hour A."/>
            <person name="Lee P."/>
            <person name="Lin S."/>
            <person name="Lin Y."/>
            <person name="Liou J."/>
            <person name="Liu S."/>
            <person name="Hsing Y."/>
            <person name="Raghuvanshi S."/>
            <person name="Mohanty A."/>
            <person name="Bharti A.K."/>
            <person name="Gaur A."/>
            <person name="Gupta V."/>
            <person name="Kumar D."/>
            <person name="Ravi V."/>
            <person name="Vij S."/>
            <person name="Kapur A."/>
            <person name="Khurana P."/>
            <person name="Khurana P."/>
            <person name="Khurana J.P."/>
            <person name="Tyagi A.K."/>
            <person name="Gaikwad K."/>
            <person name="Singh A."/>
            <person name="Dalal V."/>
            <person name="Srivastava S."/>
            <person name="Dixit A."/>
            <person name="Pal A.K."/>
            <person name="Ghazi I.A."/>
            <person name="Yadav M."/>
            <person name="Pandit A."/>
            <person name="Bhargava A."/>
            <person name="Sureshbabu K."/>
            <person name="Batra K."/>
            <person name="Sharma T.R."/>
            <person name="Mohapatra T."/>
            <person name="Singh N.K."/>
            <person name="Messing J."/>
            <person name="Nelson A.B."/>
            <person name="Fuks G."/>
            <person name="Kavchok S."/>
            <person name="Keizer G."/>
            <person name="Linton E."/>
            <person name="Llaca V."/>
            <person name="Song R."/>
            <person name="Tanyolac B."/>
            <person name="Young S."/>
            <person name="Ho-Il K."/>
            <person name="Hahn J.H."/>
            <person name="Sangsakoo G."/>
            <person name="Vanavichit A."/>
            <person name="de Mattos Luiz.A.T."/>
            <person name="Zimmer P.D."/>
            <person name="Malone G."/>
            <person name="Dellagostin O."/>
            <person name="de Oliveira A.C."/>
            <person name="Bevan M."/>
            <person name="Bancroft I."/>
            <person name="Minx P."/>
            <person name="Cordum H."/>
            <person name="Wilson R."/>
            <person name="Cheng Z."/>
            <person name="Jin W."/>
            <person name="Jiang J."/>
            <person name="Leong S.A."/>
            <person name="Iwama H."/>
            <person name="Gojobori T."/>
            <person name="Itoh T."/>
            <person name="Niimura Y."/>
            <person name="Fujii Y."/>
            <person name="Habara T."/>
            <person name="Sakai H."/>
            <person name="Sato Y."/>
            <person name="Wilson G."/>
            <person name="Kumar K."/>
            <person name="McCouch S."/>
            <person name="Juretic N."/>
            <person name="Hoen D."/>
            <person name="Wright S."/>
            <person name="Bruskiewich R."/>
            <person name="Bureau T."/>
            <person name="Miyao A."/>
            <person name="Hirochika H."/>
            <person name="Nishikawa T."/>
            <person name="Kadowaki K."/>
            <person name="Sugiura M."/>
            <person name="Burr B."/>
            <person name="Sasaki T."/>
        </authorList>
    </citation>
    <scope>NUCLEOTIDE SEQUENCE [LARGE SCALE GENOMIC DNA]</scope>
    <source>
        <strain evidence="3">cv. Nipponbare</strain>
    </source>
</reference>
<organism evidence="2 3">
    <name type="scientific">Oryza sativa subsp. japonica</name>
    <name type="common">Rice</name>
    <dbReference type="NCBI Taxonomy" id="39947"/>
    <lineage>
        <taxon>Eukaryota</taxon>
        <taxon>Viridiplantae</taxon>
        <taxon>Streptophyta</taxon>
        <taxon>Embryophyta</taxon>
        <taxon>Tracheophyta</taxon>
        <taxon>Spermatophyta</taxon>
        <taxon>Magnoliopsida</taxon>
        <taxon>Liliopsida</taxon>
        <taxon>Poales</taxon>
        <taxon>Poaceae</taxon>
        <taxon>BOP clade</taxon>
        <taxon>Oryzoideae</taxon>
        <taxon>Oryzeae</taxon>
        <taxon>Oryzinae</taxon>
        <taxon>Oryza</taxon>
        <taxon>Oryza sativa</taxon>
    </lineage>
</organism>
<evidence type="ECO:0000256" key="1">
    <source>
        <dbReference type="SAM" id="MobiDB-lite"/>
    </source>
</evidence>
<dbReference type="EMBL" id="AC133004">
    <property type="protein sequence ID" value="AAX96439.1"/>
    <property type="molecule type" value="Genomic_DNA"/>
</dbReference>
<dbReference type="AlphaFoldDB" id="Q2R6P1"/>
<accession>Q2R6P1</accession>
<feature type="region of interest" description="Disordered" evidence="1">
    <location>
        <begin position="36"/>
        <end position="66"/>
    </location>
</feature>
<name>Q2R6P1_ORYSJ</name>
<reference evidence="3" key="2">
    <citation type="journal article" date="2008" name="Nucleic Acids Res.">
        <title>The rice annotation project database (RAP-DB): 2008 update.</title>
        <authorList>
            <consortium name="The rice annotation project (RAP)"/>
        </authorList>
    </citation>
    <scope>GENOME REANNOTATION</scope>
    <source>
        <strain evidence="3">cv. Nipponbare</strain>
    </source>
</reference>
<proteinExistence type="predicted"/>
<evidence type="ECO:0000313" key="3">
    <source>
        <dbReference type="Proteomes" id="UP000000763"/>
    </source>
</evidence>
<gene>
    <name evidence="2" type="ordered locus">LOC_Os11g19370</name>
</gene>
<dbReference type="Proteomes" id="UP000000763">
    <property type="component" value="Chromosome 11"/>
</dbReference>
<feature type="compositionally biased region" description="Basic and acidic residues" evidence="1">
    <location>
        <begin position="36"/>
        <end position="48"/>
    </location>
</feature>
<evidence type="ECO:0000313" key="2">
    <source>
        <dbReference type="EMBL" id="AAX96439.1"/>
    </source>
</evidence>
<sequence>MAWAGAAPWLGRRCAVMREVVPELEAGAALGRRCARKDGRAQQRDHTRSAAAPGRLQEVGSDGAGAGAARLKPSLRAFFSCGIFSAYTHLALSLTVTPNNNVACHQAGCGGGVVAGCGGGSTGGGGGVVASCGGGGGGDRGCSSGRRRLLR</sequence>
<protein>
    <submittedName>
        <fullName evidence="2">Uncharacterized protein</fullName>
    </submittedName>
</protein>